<dbReference type="EMBL" id="JAUTAS010000001">
    <property type="protein sequence ID" value="MDQ1110474.1"/>
    <property type="molecule type" value="Genomic_DNA"/>
</dbReference>
<comment type="caution">
    <text evidence="2">The sequence shown here is derived from an EMBL/GenBank/DDBJ whole genome shotgun (WGS) entry which is preliminary data.</text>
</comment>
<dbReference type="AlphaFoldDB" id="A0AAP5AKN5"/>
<feature type="compositionally biased region" description="Basic and acidic residues" evidence="1">
    <location>
        <begin position="17"/>
        <end position="30"/>
    </location>
</feature>
<feature type="compositionally biased region" description="Basic and acidic residues" evidence="1">
    <location>
        <begin position="38"/>
        <end position="63"/>
    </location>
</feature>
<reference evidence="2" key="1">
    <citation type="submission" date="2023-07" db="EMBL/GenBank/DDBJ databases">
        <title>Functional and genomic diversity of the sorghum phyllosphere microbiome.</title>
        <authorList>
            <person name="Shade A."/>
        </authorList>
    </citation>
    <scope>NUCLEOTIDE SEQUENCE</scope>
    <source>
        <strain evidence="2">SORGH_AS_0457</strain>
    </source>
</reference>
<sequence length="113" mass="12368">MQRDPLREATAPVPGEQRAKHDLQNEEDRGAGMSPSDAPEHMRTGIDPVHAGEVHPSRDRKDPAAAPHPGGEEHEHHRAARKAHESDNQDEALEETFPASDPTSPFVPAKIPK</sequence>
<dbReference type="Proteomes" id="UP001226084">
    <property type="component" value="Unassembled WGS sequence"/>
</dbReference>
<accession>A0AAP5AKN5</accession>
<name>A0AAP5AKN5_9GAMM</name>
<evidence type="ECO:0000256" key="1">
    <source>
        <dbReference type="SAM" id="MobiDB-lite"/>
    </source>
</evidence>
<organism evidence="2 3">
    <name type="scientific">Stenotrophomonas rhizophila</name>
    <dbReference type="NCBI Taxonomy" id="216778"/>
    <lineage>
        <taxon>Bacteria</taxon>
        <taxon>Pseudomonadati</taxon>
        <taxon>Pseudomonadota</taxon>
        <taxon>Gammaproteobacteria</taxon>
        <taxon>Lysobacterales</taxon>
        <taxon>Lysobacteraceae</taxon>
        <taxon>Stenotrophomonas</taxon>
    </lineage>
</organism>
<proteinExistence type="predicted"/>
<feature type="compositionally biased region" description="Basic and acidic residues" evidence="1">
    <location>
        <begin position="70"/>
        <end position="87"/>
    </location>
</feature>
<evidence type="ECO:0000313" key="3">
    <source>
        <dbReference type="Proteomes" id="UP001226084"/>
    </source>
</evidence>
<gene>
    <name evidence="2" type="ORF">QE424_003633</name>
</gene>
<protein>
    <submittedName>
        <fullName evidence="2">Uncharacterized protein</fullName>
    </submittedName>
</protein>
<dbReference type="RefSeq" id="WP_093535411.1">
    <property type="nucleotide sequence ID" value="NZ_CP118898.1"/>
</dbReference>
<feature type="region of interest" description="Disordered" evidence="1">
    <location>
        <begin position="1"/>
        <end position="113"/>
    </location>
</feature>
<evidence type="ECO:0000313" key="2">
    <source>
        <dbReference type="EMBL" id="MDQ1110474.1"/>
    </source>
</evidence>